<accession>A0AAV3YHR2</accession>
<evidence type="ECO:0000313" key="2">
    <source>
        <dbReference type="EMBL" id="GFN81756.1"/>
    </source>
</evidence>
<dbReference type="EMBL" id="BLXT01000945">
    <property type="protein sequence ID" value="GFN81756.1"/>
    <property type="molecule type" value="Genomic_DNA"/>
</dbReference>
<protein>
    <submittedName>
        <fullName evidence="2">Uncharacterized protein</fullName>
    </submittedName>
</protein>
<dbReference type="Proteomes" id="UP000735302">
    <property type="component" value="Unassembled WGS sequence"/>
</dbReference>
<organism evidence="2 3">
    <name type="scientific">Plakobranchus ocellatus</name>
    <dbReference type="NCBI Taxonomy" id="259542"/>
    <lineage>
        <taxon>Eukaryota</taxon>
        <taxon>Metazoa</taxon>
        <taxon>Spiralia</taxon>
        <taxon>Lophotrochozoa</taxon>
        <taxon>Mollusca</taxon>
        <taxon>Gastropoda</taxon>
        <taxon>Heterobranchia</taxon>
        <taxon>Euthyneura</taxon>
        <taxon>Panpulmonata</taxon>
        <taxon>Sacoglossa</taxon>
        <taxon>Placobranchoidea</taxon>
        <taxon>Plakobranchidae</taxon>
        <taxon>Plakobranchus</taxon>
    </lineage>
</organism>
<feature type="region of interest" description="Disordered" evidence="1">
    <location>
        <begin position="70"/>
        <end position="90"/>
    </location>
</feature>
<dbReference type="AlphaFoldDB" id="A0AAV3YHR2"/>
<proteinExistence type="predicted"/>
<evidence type="ECO:0000313" key="3">
    <source>
        <dbReference type="Proteomes" id="UP000735302"/>
    </source>
</evidence>
<keyword evidence="3" id="KW-1185">Reference proteome</keyword>
<gene>
    <name evidence="2" type="ORF">PoB_000826200</name>
</gene>
<evidence type="ECO:0000256" key="1">
    <source>
        <dbReference type="SAM" id="MobiDB-lite"/>
    </source>
</evidence>
<name>A0AAV3YHR2_9GAST</name>
<reference evidence="2 3" key="1">
    <citation type="journal article" date="2021" name="Elife">
        <title>Chloroplast acquisition without the gene transfer in kleptoplastic sea slugs, Plakobranchus ocellatus.</title>
        <authorList>
            <person name="Maeda T."/>
            <person name="Takahashi S."/>
            <person name="Yoshida T."/>
            <person name="Shimamura S."/>
            <person name="Takaki Y."/>
            <person name="Nagai Y."/>
            <person name="Toyoda A."/>
            <person name="Suzuki Y."/>
            <person name="Arimoto A."/>
            <person name="Ishii H."/>
            <person name="Satoh N."/>
            <person name="Nishiyama T."/>
            <person name="Hasebe M."/>
            <person name="Maruyama T."/>
            <person name="Minagawa J."/>
            <person name="Obokata J."/>
            <person name="Shigenobu S."/>
        </authorList>
    </citation>
    <scope>NUCLEOTIDE SEQUENCE [LARGE SCALE GENOMIC DNA]</scope>
</reference>
<comment type="caution">
    <text evidence="2">The sequence shown here is derived from an EMBL/GenBank/DDBJ whole genome shotgun (WGS) entry which is preliminary data.</text>
</comment>
<sequence>MRRMSQGRMHSSWVKLEELWTNVGECRFTILYTSKPLLRWLKCFASTVWSLQRFLPFDRSVSYWDKHGASDWTNTEPRGEEVTPGHRTAR</sequence>